<accession>A0A0F9BHY6</accession>
<protein>
    <submittedName>
        <fullName evidence="12">Uncharacterized protein</fullName>
    </submittedName>
</protein>
<feature type="non-terminal residue" evidence="12">
    <location>
        <position position="1"/>
    </location>
</feature>
<keyword evidence="7" id="KW-0378">Hydrolase</keyword>
<dbReference type="GO" id="GO:0006310">
    <property type="term" value="P:DNA recombination"/>
    <property type="evidence" value="ECO:0007669"/>
    <property type="project" value="UniProtKB-KW"/>
</dbReference>
<dbReference type="SUPFAM" id="SSF53098">
    <property type="entry name" value="Ribonuclease H-like"/>
    <property type="match status" value="1"/>
</dbReference>
<sequence length="145" mass="16609">GIIAPDAALSFEEKLVWFREELGKILDKYKPDVVVIEDAYYRPGFGNIHTLKALVKFAGVAQELCAGKGIKTEIITATSARKHCCGTQEGKFKKQEVFNFFKTKYNLDDWTFQKHNDITDAMALSWGYREIQRVKKTGDKKKTRK</sequence>
<evidence type="ECO:0000256" key="8">
    <source>
        <dbReference type="ARBA" id="ARBA00022842"/>
    </source>
</evidence>
<dbReference type="AlphaFoldDB" id="A0A0F9BHY6"/>
<proteinExistence type="inferred from homology"/>
<evidence type="ECO:0000256" key="6">
    <source>
        <dbReference type="ARBA" id="ARBA00022763"/>
    </source>
</evidence>
<dbReference type="InterPro" id="IPR002176">
    <property type="entry name" value="X-over_junc_endoDNase_RuvC"/>
</dbReference>
<keyword evidence="11" id="KW-0234">DNA repair</keyword>
<dbReference type="GO" id="GO:0003677">
    <property type="term" value="F:DNA binding"/>
    <property type="evidence" value="ECO:0007669"/>
    <property type="project" value="UniProtKB-KW"/>
</dbReference>
<keyword evidence="9" id="KW-0238">DNA-binding</keyword>
<evidence type="ECO:0000256" key="11">
    <source>
        <dbReference type="ARBA" id="ARBA00023204"/>
    </source>
</evidence>
<dbReference type="EMBL" id="LAZR01037728">
    <property type="protein sequence ID" value="KKL21445.1"/>
    <property type="molecule type" value="Genomic_DNA"/>
</dbReference>
<evidence type="ECO:0000256" key="7">
    <source>
        <dbReference type="ARBA" id="ARBA00022801"/>
    </source>
</evidence>
<dbReference type="Pfam" id="PF02075">
    <property type="entry name" value="RuvC"/>
    <property type="match status" value="1"/>
</dbReference>
<dbReference type="GO" id="GO:0016787">
    <property type="term" value="F:hydrolase activity"/>
    <property type="evidence" value="ECO:0007669"/>
    <property type="project" value="UniProtKB-KW"/>
</dbReference>
<keyword evidence="3" id="KW-0540">Nuclease</keyword>
<keyword evidence="5" id="KW-0255">Endonuclease</keyword>
<evidence type="ECO:0000256" key="2">
    <source>
        <dbReference type="ARBA" id="ARBA00022490"/>
    </source>
</evidence>
<dbReference type="Gene3D" id="3.30.420.10">
    <property type="entry name" value="Ribonuclease H-like superfamily/Ribonuclease H"/>
    <property type="match status" value="1"/>
</dbReference>
<keyword evidence="2" id="KW-0963">Cytoplasm</keyword>
<dbReference type="InterPro" id="IPR036397">
    <property type="entry name" value="RNaseH_sf"/>
</dbReference>
<dbReference type="PANTHER" id="PTHR30194:SF3">
    <property type="entry name" value="CROSSOVER JUNCTION ENDODEOXYRIBONUCLEASE RUVC"/>
    <property type="match status" value="1"/>
</dbReference>
<gene>
    <name evidence="12" type="ORF">LCGC14_2445380</name>
</gene>
<dbReference type="InterPro" id="IPR012337">
    <property type="entry name" value="RNaseH-like_sf"/>
</dbReference>
<keyword evidence="4" id="KW-0479">Metal-binding</keyword>
<keyword evidence="6" id="KW-0227">DNA damage</keyword>
<keyword evidence="8" id="KW-0460">Magnesium</keyword>
<evidence type="ECO:0000256" key="5">
    <source>
        <dbReference type="ARBA" id="ARBA00022759"/>
    </source>
</evidence>
<evidence type="ECO:0000256" key="4">
    <source>
        <dbReference type="ARBA" id="ARBA00022723"/>
    </source>
</evidence>
<dbReference type="PANTHER" id="PTHR30194">
    <property type="entry name" value="CROSSOVER JUNCTION ENDODEOXYRIBONUCLEASE RUVC"/>
    <property type="match status" value="1"/>
</dbReference>
<reference evidence="12" key="1">
    <citation type="journal article" date="2015" name="Nature">
        <title>Complex archaea that bridge the gap between prokaryotes and eukaryotes.</title>
        <authorList>
            <person name="Spang A."/>
            <person name="Saw J.H."/>
            <person name="Jorgensen S.L."/>
            <person name="Zaremba-Niedzwiedzka K."/>
            <person name="Martijn J."/>
            <person name="Lind A.E."/>
            <person name="van Eijk R."/>
            <person name="Schleper C."/>
            <person name="Guy L."/>
            <person name="Ettema T.J."/>
        </authorList>
    </citation>
    <scope>NUCLEOTIDE SEQUENCE</scope>
</reference>
<name>A0A0F9BHY6_9ZZZZ</name>
<dbReference type="GO" id="GO:0006281">
    <property type="term" value="P:DNA repair"/>
    <property type="evidence" value="ECO:0007669"/>
    <property type="project" value="UniProtKB-KW"/>
</dbReference>
<comment type="similarity">
    <text evidence="1">Belongs to the RuvC family.</text>
</comment>
<evidence type="ECO:0000256" key="3">
    <source>
        <dbReference type="ARBA" id="ARBA00022722"/>
    </source>
</evidence>
<dbReference type="GO" id="GO:0004520">
    <property type="term" value="F:DNA endonuclease activity"/>
    <property type="evidence" value="ECO:0007669"/>
    <property type="project" value="InterPro"/>
</dbReference>
<evidence type="ECO:0000313" key="12">
    <source>
        <dbReference type="EMBL" id="KKL21445.1"/>
    </source>
</evidence>
<comment type="caution">
    <text evidence="12">The sequence shown here is derived from an EMBL/GenBank/DDBJ whole genome shotgun (WGS) entry which is preliminary data.</text>
</comment>
<evidence type="ECO:0000256" key="1">
    <source>
        <dbReference type="ARBA" id="ARBA00009518"/>
    </source>
</evidence>
<evidence type="ECO:0000256" key="9">
    <source>
        <dbReference type="ARBA" id="ARBA00023125"/>
    </source>
</evidence>
<dbReference type="GO" id="GO:0046872">
    <property type="term" value="F:metal ion binding"/>
    <property type="evidence" value="ECO:0007669"/>
    <property type="project" value="UniProtKB-KW"/>
</dbReference>
<keyword evidence="10" id="KW-0233">DNA recombination</keyword>
<evidence type="ECO:0000256" key="10">
    <source>
        <dbReference type="ARBA" id="ARBA00023172"/>
    </source>
</evidence>
<organism evidence="12">
    <name type="scientific">marine sediment metagenome</name>
    <dbReference type="NCBI Taxonomy" id="412755"/>
    <lineage>
        <taxon>unclassified sequences</taxon>
        <taxon>metagenomes</taxon>
        <taxon>ecological metagenomes</taxon>
    </lineage>
</organism>